<dbReference type="NCBIfam" id="NF004584">
    <property type="entry name" value="PRK05928.2-1"/>
    <property type="match status" value="1"/>
</dbReference>
<dbReference type="PANTHER" id="PTHR40082">
    <property type="entry name" value="BLR5956 PROTEIN"/>
    <property type="match status" value="1"/>
</dbReference>
<dbReference type="GO" id="GO:0004852">
    <property type="term" value="F:uroporphyrinogen-III synthase activity"/>
    <property type="evidence" value="ECO:0007669"/>
    <property type="project" value="UniProtKB-EC"/>
</dbReference>
<evidence type="ECO:0000313" key="3">
    <source>
        <dbReference type="EMBL" id="PLS05993.1"/>
    </source>
</evidence>
<sequence>MGKGLHGKRVAIGGSRKTEEISTIIEKQGGIPVVRPLQGTVYLAEEQVEPELRKFAEEKADWVIFTTGIGTETLVKMAEKIGVKDEFLLAIRQAKAACRGYKTLSALKKLGITAEASDEDGTTSGLIRSLEPYDFSGKKVMVQLHGENAPALIAFLEEKGASVLPILPYQHIPPEEETVEQLCRELLNGELDAVCFTTAIQVRSLFQFAKERGFINEVKAVFEERAIAAAVGKVTAEALREEGITRLLAPEIERMGAMIIELSRYYEEMAGE</sequence>
<comment type="caution">
    <text evidence="2">The sequence shown here is derived from an EMBL/GenBank/DDBJ whole genome shotgun (WGS) entry which is preliminary data.</text>
</comment>
<dbReference type="Pfam" id="PF02602">
    <property type="entry name" value="HEM4"/>
    <property type="match status" value="1"/>
</dbReference>
<proteinExistence type="predicted"/>
<dbReference type="AlphaFoldDB" id="A0A9Q4EHH8"/>
<dbReference type="EC" id="4.2.1.75" evidence="2"/>
<dbReference type="Proteomes" id="UP001073053">
    <property type="component" value="Unassembled WGS sequence"/>
</dbReference>
<dbReference type="KEGG" id="bht:DIC78_03370"/>
<dbReference type="InterPro" id="IPR003754">
    <property type="entry name" value="4pyrrol_synth_uPrphyn_synth"/>
</dbReference>
<reference evidence="2" key="2">
    <citation type="submission" date="2022-02" db="EMBL/GenBank/DDBJ databases">
        <title>Crop Bioprotection Bacillus Genome Sequencing.</title>
        <authorList>
            <person name="Dunlap C."/>
        </authorList>
    </citation>
    <scope>NUCLEOTIDE SEQUENCE</scope>
    <source>
        <strain evidence="2">EC49O2N-C10</strain>
    </source>
</reference>
<dbReference type="Proteomes" id="UP000234803">
    <property type="component" value="Unassembled WGS sequence"/>
</dbReference>
<organism evidence="2 5">
    <name type="scientific">Bacillus halotolerans</name>
    <dbReference type="NCBI Taxonomy" id="260554"/>
    <lineage>
        <taxon>Bacteria</taxon>
        <taxon>Bacillati</taxon>
        <taxon>Bacillota</taxon>
        <taxon>Bacilli</taxon>
        <taxon>Bacillales</taxon>
        <taxon>Bacillaceae</taxon>
        <taxon>Bacillus</taxon>
    </lineage>
</organism>
<dbReference type="PANTHER" id="PTHR40082:SF1">
    <property type="entry name" value="BLR5956 PROTEIN"/>
    <property type="match status" value="1"/>
</dbReference>
<dbReference type="EMBL" id="PGUV01000011">
    <property type="protein sequence ID" value="PLS05993.1"/>
    <property type="molecule type" value="Genomic_DNA"/>
</dbReference>
<keyword evidence="2" id="KW-0456">Lyase</keyword>
<evidence type="ECO:0000313" key="4">
    <source>
        <dbReference type="Proteomes" id="UP000234803"/>
    </source>
</evidence>
<name>A0A9Q4EHH8_9BACI</name>
<dbReference type="InterPro" id="IPR036108">
    <property type="entry name" value="4pyrrol_syn_uPrphyn_synt_sf"/>
</dbReference>
<reference evidence="3 4" key="1">
    <citation type="submission" date="2017-12" db="EMBL/GenBank/DDBJ databases">
        <title>Comparative Functional Genomics of Dry Heat Resistant strains isolated from the Viking Spacecraft.</title>
        <authorList>
            <person name="Seuylemezian A."/>
            <person name="Cooper K."/>
            <person name="Vaishampayan P."/>
        </authorList>
    </citation>
    <scope>NUCLEOTIDE SEQUENCE [LARGE SCALE GENOMIC DNA]</scope>
    <source>
        <strain evidence="3 4">V48-19</strain>
    </source>
</reference>
<dbReference type="InterPro" id="IPR039793">
    <property type="entry name" value="UROS/Hem4"/>
</dbReference>
<evidence type="ECO:0000313" key="2">
    <source>
        <dbReference type="EMBL" id="MCY9183786.1"/>
    </source>
</evidence>
<accession>A0A9Q4EHH8</accession>
<dbReference type="Gene3D" id="3.40.50.10090">
    <property type="match status" value="2"/>
</dbReference>
<gene>
    <name evidence="3" type="ORF">CUU63_13020</name>
    <name evidence="2" type="ORF">MOF03_03805</name>
</gene>
<dbReference type="GeneID" id="50133938"/>
<dbReference type="RefSeq" id="WP_095713520.1">
    <property type="nucleotide sequence ID" value="NZ_CP029364.1"/>
</dbReference>
<dbReference type="CDD" id="cd06578">
    <property type="entry name" value="HemD"/>
    <property type="match status" value="1"/>
</dbReference>
<protein>
    <submittedName>
        <fullName evidence="2">Uroporphyrinogen-III synthase</fullName>
        <ecNumber evidence="2">4.2.1.75</ecNumber>
    </submittedName>
</protein>
<feature type="domain" description="Tetrapyrrole biosynthesis uroporphyrinogen III synthase" evidence="1">
    <location>
        <begin position="20"/>
        <end position="259"/>
    </location>
</feature>
<dbReference type="SUPFAM" id="SSF69618">
    <property type="entry name" value="HemD-like"/>
    <property type="match status" value="1"/>
</dbReference>
<evidence type="ECO:0000313" key="5">
    <source>
        <dbReference type="Proteomes" id="UP001073053"/>
    </source>
</evidence>
<evidence type="ECO:0000259" key="1">
    <source>
        <dbReference type="Pfam" id="PF02602"/>
    </source>
</evidence>
<dbReference type="EMBL" id="JALAWA010000002">
    <property type="protein sequence ID" value="MCY9183786.1"/>
    <property type="molecule type" value="Genomic_DNA"/>
</dbReference>
<dbReference type="GO" id="GO:0006780">
    <property type="term" value="P:uroporphyrinogen III biosynthetic process"/>
    <property type="evidence" value="ECO:0007669"/>
    <property type="project" value="InterPro"/>
</dbReference>